<dbReference type="RefSeq" id="WP_314800157.1">
    <property type="nucleotide sequence ID" value="NZ_CP130319.1"/>
</dbReference>
<evidence type="ECO:0000313" key="1">
    <source>
        <dbReference type="EMBL" id="WNR44516.1"/>
    </source>
</evidence>
<dbReference type="EMBL" id="CP130319">
    <property type="protein sequence ID" value="WNR44516.1"/>
    <property type="molecule type" value="Genomic_DNA"/>
</dbReference>
<protein>
    <submittedName>
        <fullName evidence="1">Uncharacterized protein</fullName>
    </submittedName>
</protein>
<gene>
    <name evidence="1" type="ORF">MJB10_26230</name>
</gene>
<name>A0AA96LQ08_9BACL</name>
<keyword evidence="2" id="KW-1185">Reference proteome</keyword>
<organism evidence="1 2">
    <name type="scientific">Paenibacillus roseopurpureus</name>
    <dbReference type="NCBI Taxonomy" id="2918901"/>
    <lineage>
        <taxon>Bacteria</taxon>
        <taxon>Bacillati</taxon>
        <taxon>Bacillota</taxon>
        <taxon>Bacilli</taxon>
        <taxon>Bacillales</taxon>
        <taxon>Paenibacillaceae</taxon>
        <taxon>Paenibacillus</taxon>
    </lineage>
</organism>
<dbReference type="KEGG" id="proo:MJB10_26230"/>
<proteinExistence type="predicted"/>
<accession>A0AA96LQ08</accession>
<sequence>MSALFAQFSAFSAILGCNKSSTFRVMAYLSYFAADSALTFRPNVVFC</sequence>
<evidence type="ECO:0000313" key="2">
    <source>
        <dbReference type="Proteomes" id="UP001304650"/>
    </source>
</evidence>
<dbReference type="AlphaFoldDB" id="A0AA96LQ08"/>
<dbReference type="Proteomes" id="UP001304650">
    <property type="component" value="Chromosome"/>
</dbReference>
<reference evidence="1" key="1">
    <citation type="submission" date="2022-02" db="EMBL/GenBank/DDBJ databases">
        <title>Paenibacillus sp. MBLB1832 Whole Genome Shotgun Sequencing.</title>
        <authorList>
            <person name="Hwang C.Y."/>
            <person name="Cho E.-S."/>
            <person name="Seo M.-J."/>
        </authorList>
    </citation>
    <scope>NUCLEOTIDE SEQUENCE</scope>
    <source>
        <strain evidence="1">MBLB1832</strain>
    </source>
</reference>